<evidence type="ECO:0000313" key="3">
    <source>
        <dbReference type="Proteomes" id="UP001187343"/>
    </source>
</evidence>
<sequence length="190" mass="20884">MDPRAQIPPDQLAELAETLCESLLPTATISSPPASPMACLATYSREVATCSRSLLQSALYFEGKLLGEGLVLHIGCFHVERMSFLVLEEASVNIVLGRPWLTKHNPITNWRTGEITKWNPKCHLRCQKNLPKPPVRVTHLPICFTSVESPNTTQALSIPPEYQAFQGGHASPNSPTVGEGDHEGSQIYQK</sequence>
<dbReference type="InterPro" id="IPR021109">
    <property type="entry name" value="Peptidase_aspartic_dom_sf"/>
</dbReference>
<dbReference type="AlphaFoldDB" id="A0AA88PN24"/>
<reference evidence="2" key="1">
    <citation type="submission" date="2023-08" db="EMBL/GenBank/DDBJ databases">
        <title>Chromosome-level Genome Assembly of mud carp (Cirrhinus molitorella).</title>
        <authorList>
            <person name="Liu H."/>
        </authorList>
    </citation>
    <scope>NUCLEOTIDE SEQUENCE</scope>
    <source>
        <strain evidence="2">Prfri</strain>
        <tissue evidence="2">Muscle</tissue>
    </source>
</reference>
<protein>
    <submittedName>
        <fullName evidence="2">Uncharacterized protein</fullName>
    </submittedName>
</protein>
<dbReference type="Proteomes" id="UP001187343">
    <property type="component" value="Unassembled WGS sequence"/>
</dbReference>
<evidence type="ECO:0000313" key="2">
    <source>
        <dbReference type="EMBL" id="KAK2892559.1"/>
    </source>
</evidence>
<accession>A0AA88PN24</accession>
<dbReference type="EMBL" id="JAUYZG010000012">
    <property type="protein sequence ID" value="KAK2892559.1"/>
    <property type="molecule type" value="Genomic_DNA"/>
</dbReference>
<proteinExistence type="predicted"/>
<keyword evidence="3" id="KW-1185">Reference proteome</keyword>
<gene>
    <name evidence="2" type="ORF">Q8A67_012547</name>
</gene>
<dbReference type="Gene3D" id="2.40.70.10">
    <property type="entry name" value="Acid Proteases"/>
    <property type="match status" value="1"/>
</dbReference>
<organism evidence="2 3">
    <name type="scientific">Cirrhinus molitorella</name>
    <name type="common">mud carp</name>
    <dbReference type="NCBI Taxonomy" id="172907"/>
    <lineage>
        <taxon>Eukaryota</taxon>
        <taxon>Metazoa</taxon>
        <taxon>Chordata</taxon>
        <taxon>Craniata</taxon>
        <taxon>Vertebrata</taxon>
        <taxon>Euteleostomi</taxon>
        <taxon>Actinopterygii</taxon>
        <taxon>Neopterygii</taxon>
        <taxon>Teleostei</taxon>
        <taxon>Ostariophysi</taxon>
        <taxon>Cypriniformes</taxon>
        <taxon>Cyprinidae</taxon>
        <taxon>Labeoninae</taxon>
        <taxon>Labeonini</taxon>
        <taxon>Cirrhinus</taxon>
    </lineage>
</organism>
<comment type="caution">
    <text evidence="2">The sequence shown here is derived from an EMBL/GenBank/DDBJ whole genome shotgun (WGS) entry which is preliminary data.</text>
</comment>
<feature type="region of interest" description="Disordered" evidence="1">
    <location>
        <begin position="163"/>
        <end position="190"/>
    </location>
</feature>
<evidence type="ECO:0000256" key="1">
    <source>
        <dbReference type="SAM" id="MobiDB-lite"/>
    </source>
</evidence>
<name>A0AA88PN24_9TELE</name>